<feature type="domain" description="Fe/B12 periplasmic-binding" evidence="6">
    <location>
        <begin position="66"/>
        <end position="341"/>
    </location>
</feature>
<dbReference type="PROSITE" id="PS50983">
    <property type="entry name" value="FE_B12_PBP"/>
    <property type="match status" value="1"/>
</dbReference>
<gene>
    <name evidence="7" type="ORF">GCM10025760_32360</name>
</gene>
<evidence type="ECO:0000256" key="4">
    <source>
        <dbReference type="ARBA" id="ARBA00022729"/>
    </source>
</evidence>
<dbReference type="SUPFAM" id="SSF53807">
    <property type="entry name" value="Helical backbone' metal receptor"/>
    <property type="match status" value="1"/>
</dbReference>
<dbReference type="EMBL" id="BAABKZ010000005">
    <property type="protein sequence ID" value="GAA5097834.1"/>
    <property type="molecule type" value="Genomic_DNA"/>
</dbReference>
<reference evidence="8" key="1">
    <citation type="journal article" date="2019" name="Int. J. Syst. Evol. Microbiol.">
        <title>The Global Catalogue of Microorganisms (GCM) 10K type strain sequencing project: providing services to taxonomists for standard genome sequencing and annotation.</title>
        <authorList>
            <consortium name="The Broad Institute Genomics Platform"/>
            <consortium name="The Broad Institute Genome Sequencing Center for Infectious Disease"/>
            <person name="Wu L."/>
            <person name="Ma J."/>
        </authorList>
    </citation>
    <scope>NUCLEOTIDE SEQUENCE [LARGE SCALE GENOMIC DNA]</scope>
    <source>
        <strain evidence="8">JCM 18959</strain>
    </source>
</reference>
<evidence type="ECO:0000313" key="8">
    <source>
        <dbReference type="Proteomes" id="UP001501407"/>
    </source>
</evidence>
<evidence type="ECO:0000256" key="1">
    <source>
        <dbReference type="ARBA" id="ARBA00004196"/>
    </source>
</evidence>
<evidence type="ECO:0000256" key="3">
    <source>
        <dbReference type="ARBA" id="ARBA00022448"/>
    </source>
</evidence>
<accession>A0ABP9MJU1</accession>
<feature type="signal peptide" evidence="5">
    <location>
        <begin position="1"/>
        <end position="28"/>
    </location>
</feature>
<comment type="caution">
    <text evidence="7">The sequence shown here is derived from an EMBL/GenBank/DDBJ whole genome shotgun (WGS) entry which is preliminary data.</text>
</comment>
<dbReference type="InterPro" id="IPR002491">
    <property type="entry name" value="ABC_transptr_periplasmic_BD"/>
</dbReference>
<dbReference type="Proteomes" id="UP001501407">
    <property type="component" value="Unassembled WGS sequence"/>
</dbReference>
<keyword evidence="3" id="KW-0813">Transport</keyword>
<comment type="similarity">
    <text evidence="2">Belongs to the bacterial solute-binding protein 8 family.</text>
</comment>
<comment type="subcellular location">
    <subcellularLocation>
        <location evidence="1">Cell envelope</location>
    </subcellularLocation>
</comment>
<organism evidence="7 8">
    <name type="scientific">Microbacterium yannicii</name>
    <dbReference type="NCBI Taxonomy" id="671622"/>
    <lineage>
        <taxon>Bacteria</taxon>
        <taxon>Bacillati</taxon>
        <taxon>Actinomycetota</taxon>
        <taxon>Actinomycetes</taxon>
        <taxon>Micrococcales</taxon>
        <taxon>Microbacteriaceae</taxon>
        <taxon>Microbacterium</taxon>
    </lineage>
</organism>
<dbReference type="Gene3D" id="3.40.50.1980">
    <property type="entry name" value="Nitrogenase molybdenum iron protein domain"/>
    <property type="match status" value="2"/>
</dbReference>
<dbReference type="PANTHER" id="PTHR30532">
    <property type="entry name" value="IRON III DICITRATE-BINDING PERIPLASMIC PROTEIN"/>
    <property type="match status" value="1"/>
</dbReference>
<evidence type="ECO:0000256" key="5">
    <source>
        <dbReference type="SAM" id="SignalP"/>
    </source>
</evidence>
<evidence type="ECO:0000259" key="6">
    <source>
        <dbReference type="PROSITE" id="PS50983"/>
    </source>
</evidence>
<evidence type="ECO:0000313" key="7">
    <source>
        <dbReference type="EMBL" id="GAA5097834.1"/>
    </source>
</evidence>
<dbReference type="InterPro" id="IPR051313">
    <property type="entry name" value="Bact_iron-sidero_bind"/>
</dbReference>
<feature type="chain" id="PRO_5046024482" evidence="5">
    <location>
        <begin position="29"/>
        <end position="346"/>
    </location>
</feature>
<name>A0ABP9MJU1_9MICO</name>
<dbReference type="RefSeq" id="WP_194415628.1">
    <property type="nucleotide sequence ID" value="NZ_BAABKZ010000005.1"/>
</dbReference>
<evidence type="ECO:0000256" key="2">
    <source>
        <dbReference type="ARBA" id="ARBA00008814"/>
    </source>
</evidence>
<proteinExistence type="inferred from homology"/>
<dbReference type="PROSITE" id="PS51257">
    <property type="entry name" value="PROKAR_LIPOPROTEIN"/>
    <property type="match status" value="1"/>
</dbReference>
<dbReference type="Pfam" id="PF01497">
    <property type="entry name" value="Peripla_BP_2"/>
    <property type="match status" value="1"/>
</dbReference>
<sequence>MSALTSRLSALAALTVAGGLVLSGCAGTAEPDTSDTSGAAAGSSASFPVTFEHIYGETVIEDAPERVATWGWGATDAVLALGIVPVAIASMDYGGGDDRITPWVEEAIADLGGEEPVILDNATYELSVEELLAADPDVLIAPYSGLTQEEYDAVTGAGIPVVAPEEALWATPWRDVITETGKALGLDAEAEQVLADLDQQIADAAAEHPEFEGTTIAYAADDVDTFYLYLPADARVEILEDLGFVTAPAVTDLDTGESTFYTTVSSENLDQIDAEVIFTQVDTEGQLQTFLTSDRTKLIPAVAAGAVGAIVGEENVAAISPTALTLPWILPDIVEQLATATAVAKG</sequence>
<keyword evidence="4 5" id="KW-0732">Signal</keyword>
<keyword evidence="8" id="KW-1185">Reference proteome</keyword>
<dbReference type="PANTHER" id="PTHR30532:SF24">
    <property type="entry name" value="FERRIC ENTEROBACTIN-BINDING PERIPLASMIC PROTEIN FEPB"/>
    <property type="match status" value="1"/>
</dbReference>
<protein>
    <submittedName>
        <fullName evidence="7">Iron-siderophore ABC transporter substrate-binding protein</fullName>
    </submittedName>
</protein>